<dbReference type="Gene3D" id="3.20.70.20">
    <property type="match status" value="1"/>
</dbReference>
<dbReference type="Proteomes" id="UP000885779">
    <property type="component" value="Unassembled WGS sequence"/>
</dbReference>
<sequence length="828" mass="94240">MFLDMFKYTGKFTKVSGKTNLKNYQNLYLMLKKKQNAGEIPVHPENNYLNDNDLAKNIYEKKYFVKDLDNNLLEHAPEDLFVRVASFIAAIEPDKRKAEEAAVEFYKNLYDGYFVPGGRVLAGAGDLYRLKTLSNCFVTQIEHDNIESIYNAAYECARTYSYGGGIGVDISPLRPKDSVVHNAADSSTGAVSFMELFSLTTGLIGQSGRRGALMLTIDVKHPDIIEFIRVKKIPNWVTNQIIEQLKWSNQFEDDQLQEVSKQIMENTQVRFANISIKASDEFMQAVEEQNLHGKNKILVYKKFNKKILDKAFQDDGYHYSIAIPSKNIDEYEKFQVFDNISGLNDFLYKNYEQMLTEEELTDPFRRDVYGDVVLPLTNEPYDLAIRYSGDFMLYFGSVPSGEIRRLIKAREVWDAFIEGNYKTAEPGLIFWSRMSKYSPSNYLDRPISCTNPCAEVPLEKGGACNLASINLSRLVRNGFTKEAAIDWKMLEKVTRSVVRFLDNVVSWNELLNPLEKQRKAAAETRRLGLGTMGAADMLNQLGIAYDSSEGIDLVEKVMRTIANTAYQASAELAEEKGASPIFDYNRYAEGPFFKEALSEETQKLIKEKGLRNLALLAIAPTGSISNIVLSFVNGAKNYLGVSSGVEPIFALFYTRRSESFGNKLFKVFHSTIQAYIDLHGLNKQVENAQTEAELTEFLPSYFFRTAHHIDAERRVEIQGRCQKYVDHSISSTVNLAETIEPEVISNIYLSAWKRGLKGITIYRDGSRYPILSVDGEKTEFQRMKEKLFKIILANDEEEVTLRGDDIIVTPDDRLTTVYHYVKSKNENF</sequence>
<dbReference type="GO" id="GO:0009263">
    <property type="term" value="P:deoxyribonucleotide biosynthetic process"/>
    <property type="evidence" value="ECO:0007669"/>
    <property type="project" value="UniProtKB-KW"/>
</dbReference>
<dbReference type="PANTHER" id="PTHR43371:SF1">
    <property type="entry name" value="RIBONUCLEOSIDE-DIPHOSPHATE REDUCTASE"/>
    <property type="match status" value="1"/>
</dbReference>
<keyword evidence="3 11" id="KW-0846">Cobalamin</keyword>
<evidence type="ECO:0000256" key="1">
    <source>
        <dbReference type="ARBA" id="ARBA00001922"/>
    </source>
</evidence>
<organism evidence="14">
    <name type="scientific">Caldithrix abyssi</name>
    <dbReference type="NCBI Taxonomy" id="187145"/>
    <lineage>
        <taxon>Bacteria</taxon>
        <taxon>Pseudomonadati</taxon>
        <taxon>Calditrichota</taxon>
        <taxon>Calditrichia</taxon>
        <taxon>Calditrichales</taxon>
        <taxon>Calditrichaceae</taxon>
        <taxon>Caldithrix</taxon>
    </lineage>
</organism>
<keyword evidence="5 11" id="KW-0547">Nucleotide-binding</keyword>
<keyword evidence="9 11" id="KW-0170">Cobalt</keyword>
<dbReference type="InterPro" id="IPR013344">
    <property type="entry name" value="RNR_NrdJ/NrdZ"/>
</dbReference>
<keyword evidence="7" id="KW-0215">Deoxyribonucleotide synthesis</keyword>
<dbReference type="GO" id="GO:0071897">
    <property type="term" value="P:DNA biosynthetic process"/>
    <property type="evidence" value="ECO:0007669"/>
    <property type="project" value="UniProtKB-KW"/>
</dbReference>
<evidence type="ECO:0000256" key="8">
    <source>
        <dbReference type="ARBA" id="ARBA00023157"/>
    </source>
</evidence>
<keyword evidence="8" id="KW-1015">Disulfide bond</keyword>
<proteinExistence type="inferred from homology"/>
<dbReference type="InterPro" id="IPR013509">
    <property type="entry name" value="RNR_lsu_N"/>
</dbReference>
<comment type="similarity">
    <text evidence="2 11">Belongs to the ribonucleoside diphosphate reductase class-2 family.</text>
</comment>
<keyword evidence="4 11" id="KW-0237">DNA synthesis</keyword>
<reference evidence="14" key="1">
    <citation type="journal article" date="2020" name="mSystems">
        <title>Genome- and Community-Level Interaction Insights into Carbon Utilization and Element Cycling Functions of Hydrothermarchaeota in Hydrothermal Sediment.</title>
        <authorList>
            <person name="Zhou Z."/>
            <person name="Liu Y."/>
            <person name="Xu W."/>
            <person name="Pan J."/>
            <person name="Luo Z.H."/>
            <person name="Li M."/>
        </authorList>
    </citation>
    <scope>NUCLEOTIDE SEQUENCE [LARGE SCALE GENOMIC DNA]</scope>
    <source>
        <strain evidence="14">HyVt-577</strain>
    </source>
</reference>
<dbReference type="EMBL" id="DRQG01000077">
    <property type="protein sequence ID" value="HGY55656.1"/>
    <property type="molecule type" value="Genomic_DNA"/>
</dbReference>
<evidence type="ECO:0000259" key="12">
    <source>
        <dbReference type="Pfam" id="PF00317"/>
    </source>
</evidence>
<dbReference type="SUPFAM" id="SSF51998">
    <property type="entry name" value="PFL-like glycyl radical enzymes"/>
    <property type="match status" value="1"/>
</dbReference>
<evidence type="ECO:0000313" key="14">
    <source>
        <dbReference type="EMBL" id="HGY55656.1"/>
    </source>
</evidence>
<comment type="caution">
    <text evidence="14">The sequence shown here is derived from an EMBL/GenBank/DDBJ whole genome shotgun (WGS) entry which is preliminary data.</text>
</comment>
<dbReference type="InterPro" id="IPR000788">
    <property type="entry name" value="RNR_lg_C"/>
</dbReference>
<accession>A0A7V4U0A3</accession>
<evidence type="ECO:0000256" key="7">
    <source>
        <dbReference type="ARBA" id="ARBA00023116"/>
    </source>
</evidence>
<dbReference type="GO" id="GO:0005524">
    <property type="term" value="F:ATP binding"/>
    <property type="evidence" value="ECO:0007669"/>
    <property type="project" value="InterPro"/>
</dbReference>
<evidence type="ECO:0000256" key="9">
    <source>
        <dbReference type="ARBA" id="ARBA00023285"/>
    </source>
</evidence>
<keyword evidence="6 11" id="KW-0560">Oxidoreductase</keyword>
<evidence type="ECO:0000256" key="6">
    <source>
        <dbReference type="ARBA" id="ARBA00023002"/>
    </source>
</evidence>
<dbReference type="GO" id="GO:0004748">
    <property type="term" value="F:ribonucleoside-diphosphate reductase activity, thioredoxin disulfide as acceptor"/>
    <property type="evidence" value="ECO:0007669"/>
    <property type="project" value="UniProtKB-EC"/>
</dbReference>
<feature type="domain" description="Ribonucleotide reductase large subunit N-terminal" evidence="12">
    <location>
        <begin position="52"/>
        <end position="125"/>
    </location>
</feature>
<dbReference type="Pfam" id="PF02867">
    <property type="entry name" value="Ribonuc_red_lgC"/>
    <property type="match status" value="1"/>
</dbReference>
<gene>
    <name evidence="14" type="ORF">ENK44_08150</name>
</gene>
<dbReference type="AlphaFoldDB" id="A0A7V4U0A3"/>
<protein>
    <recommendedName>
        <fullName evidence="11">Vitamin B12-dependent ribonucleotide reductase</fullName>
        <ecNumber evidence="11">1.17.4.1</ecNumber>
    </recommendedName>
</protein>
<dbReference type="PANTHER" id="PTHR43371">
    <property type="entry name" value="VITAMIN B12-DEPENDENT RIBONUCLEOTIDE REDUCTASE"/>
    <property type="match status" value="1"/>
</dbReference>
<evidence type="ECO:0000256" key="11">
    <source>
        <dbReference type="RuleBase" id="RU364064"/>
    </source>
</evidence>
<dbReference type="GO" id="GO:0031419">
    <property type="term" value="F:cobalamin binding"/>
    <property type="evidence" value="ECO:0007669"/>
    <property type="project" value="UniProtKB-KW"/>
</dbReference>
<evidence type="ECO:0000256" key="2">
    <source>
        <dbReference type="ARBA" id="ARBA00007405"/>
    </source>
</evidence>
<name>A0A7V4U0A3_CALAY</name>
<dbReference type="PRINTS" id="PR01183">
    <property type="entry name" value="RIBORDTASEM1"/>
</dbReference>
<dbReference type="Pfam" id="PF00317">
    <property type="entry name" value="Ribonuc_red_lgN"/>
    <property type="match status" value="1"/>
</dbReference>
<feature type="domain" description="Ribonucleotide reductase large subunit C-terminal" evidence="13">
    <location>
        <begin position="134"/>
        <end position="762"/>
    </location>
</feature>
<evidence type="ECO:0000256" key="10">
    <source>
        <dbReference type="ARBA" id="ARBA00047754"/>
    </source>
</evidence>
<comment type="function">
    <text evidence="11">Catalyzes the reduction of ribonucleotides to deoxyribonucleotides. May function to provide a pool of deoxyribonucleotide precursors for DNA repair during oxygen limitation and/or for immediate growth after restoration of oxygen.</text>
</comment>
<dbReference type="NCBIfam" id="TIGR02504">
    <property type="entry name" value="NrdJ_Z"/>
    <property type="match status" value="1"/>
</dbReference>
<evidence type="ECO:0000256" key="3">
    <source>
        <dbReference type="ARBA" id="ARBA00022628"/>
    </source>
</evidence>
<dbReference type="InterPro" id="IPR050862">
    <property type="entry name" value="RdRp_reductase_class-2"/>
</dbReference>
<comment type="catalytic activity">
    <reaction evidence="10 11">
        <text>a 2'-deoxyribonucleoside 5'-diphosphate + [thioredoxin]-disulfide + H2O = a ribonucleoside 5'-diphosphate + [thioredoxin]-dithiol</text>
        <dbReference type="Rhea" id="RHEA:23252"/>
        <dbReference type="Rhea" id="RHEA-COMP:10698"/>
        <dbReference type="Rhea" id="RHEA-COMP:10700"/>
        <dbReference type="ChEBI" id="CHEBI:15377"/>
        <dbReference type="ChEBI" id="CHEBI:29950"/>
        <dbReference type="ChEBI" id="CHEBI:50058"/>
        <dbReference type="ChEBI" id="CHEBI:57930"/>
        <dbReference type="ChEBI" id="CHEBI:73316"/>
        <dbReference type="EC" id="1.17.4.1"/>
    </reaction>
</comment>
<evidence type="ECO:0000256" key="5">
    <source>
        <dbReference type="ARBA" id="ARBA00022741"/>
    </source>
</evidence>
<evidence type="ECO:0000259" key="13">
    <source>
        <dbReference type="Pfam" id="PF02867"/>
    </source>
</evidence>
<dbReference type="CDD" id="cd02888">
    <property type="entry name" value="RNR_II_dimer"/>
    <property type="match status" value="1"/>
</dbReference>
<comment type="cofactor">
    <cofactor evidence="1 11">
        <name>adenosylcob(III)alamin</name>
        <dbReference type="ChEBI" id="CHEBI:18408"/>
    </cofactor>
</comment>
<evidence type="ECO:0000256" key="4">
    <source>
        <dbReference type="ARBA" id="ARBA00022634"/>
    </source>
</evidence>
<dbReference type="EC" id="1.17.4.1" evidence="11"/>